<dbReference type="Pfam" id="PF00266">
    <property type="entry name" value="Aminotran_5"/>
    <property type="match status" value="1"/>
</dbReference>
<dbReference type="PANTHER" id="PTHR11601:SF34">
    <property type="entry name" value="CYSTEINE DESULFURASE"/>
    <property type="match status" value="1"/>
</dbReference>
<dbReference type="InterPro" id="IPR000192">
    <property type="entry name" value="Aminotrans_V_dom"/>
</dbReference>
<dbReference type="GO" id="GO:0046872">
    <property type="term" value="F:metal ion binding"/>
    <property type="evidence" value="ECO:0007669"/>
    <property type="project" value="UniProtKB-KW"/>
</dbReference>
<comment type="caution">
    <text evidence="10">The sequence shown here is derived from an EMBL/GenBank/DDBJ whole genome shotgun (WGS) entry which is preliminary data.</text>
</comment>
<dbReference type="InterPro" id="IPR015421">
    <property type="entry name" value="PyrdxlP-dep_Trfase_major"/>
</dbReference>
<evidence type="ECO:0000256" key="4">
    <source>
        <dbReference type="ARBA" id="ARBA00022723"/>
    </source>
</evidence>
<evidence type="ECO:0000313" key="11">
    <source>
        <dbReference type="Proteomes" id="UP000179281"/>
    </source>
</evidence>
<evidence type="ECO:0000256" key="5">
    <source>
        <dbReference type="ARBA" id="ARBA00022898"/>
    </source>
</evidence>
<keyword evidence="6" id="KW-0408">Iron</keyword>
<dbReference type="STRING" id="1798653.A3G64_01225"/>
<dbReference type="PANTHER" id="PTHR11601">
    <property type="entry name" value="CYSTEINE DESULFURYLASE FAMILY MEMBER"/>
    <property type="match status" value="1"/>
</dbReference>
<comment type="similarity">
    <text evidence="2">Belongs to the class-V pyridoxal-phosphate-dependent aminotransferase family. NifS/IscS subfamily.</text>
</comment>
<dbReference type="InterPro" id="IPR016454">
    <property type="entry name" value="Cysteine_dSase"/>
</dbReference>
<keyword evidence="4" id="KW-0479">Metal-binding</keyword>
<dbReference type="InterPro" id="IPR015424">
    <property type="entry name" value="PyrdxlP-dep_Trfase"/>
</dbReference>
<organism evidence="10 11">
    <name type="scientific">Candidatus Liptonbacteria bacterium RIFCSPLOWO2_12_FULL_60_15</name>
    <dbReference type="NCBI Taxonomy" id="1798653"/>
    <lineage>
        <taxon>Bacteria</taxon>
        <taxon>Candidatus Liptoniibacteriota</taxon>
    </lineage>
</organism>
<dbReference type="SUPFAM" id="SSF53383">
    <property type="entry name" value="PLP-dependent transferases"/>
    <property type="match status" value="1"/>
</dbReference>
<dbReference type="EMBL" id="MHLD01000030">
    <property type="protein sequence ID" value="OGZ02121.1"/>
    <property type="molecule type" value="Genomic_DNA"/>
</dbReference>
<comment type="catalytic activity">
    <reaction evidence="8">
        <text>(sulfur carrier)-H + L-cysteine = (sulfur carrier)-SH + L-alanine</text>
        <dbReference type="Rhea" id="RHEA:43892"/>
        <dbReference type="Rhea" id="RHEA-COMP:14737"/>
        <dbReference type="Rhea" id="RHEA-COMP:14739"/>
        <dbReference type="ChEBI" id="CHEBI:29917"/>
        <dbReference type="ChEBI" id="CHEBI:35235"/>
        <dbReference type="ChEBI" id="CHEBI:57972"/>
        <dbReference type="ChEBI" id="CHEBI:64428"/>
        <dbReference type="EC" id="2.8.1.7"/>
    </reaction>
</comment>
<dbReference type="PIRSF" id="PIRSF005572">
    <property type="entry name" value="NifS"/>
    <property type="match status" value="1"/>
</dbReference>
<keyword evidence="3" id="KW-0808">Transferase</keyword>
<name>A0A1G2CNA7_9BACT</name>
<dbReference type="AlphaFoldDB" id="A0A1G2CNA7"/>
<dbReference type="Proteomes" id="UP000179281">
    <property type="component" value="Unassembled WGS sequence"/>
</dbReference>
<evidence type="ECO:0000256" key="6">
    <source>
        <dbReference type="ARBA" id="ARBA00023004"/>
    </source>
</evidence>
<evidence type="ECO:0000256" key="3">
    <source>
        <dbReference type="ARBA" id="ARBA00022679"/>
    </source>
</evidence>
<evidence type="ECO:0000259" key="9">
    <source>
        <dbReference type="Pfam" id="PF00266"/>
    </source>
</evidence>
<feature type="non-terminal residue" evidence="10">
    <location>
        <position position="344"/>
    </location>
</feature>
<dbReference type="Gene3D" id="3.90.1150.10">
    <property type="entry name" value="Aspartate Aminotransferase, domain 1"/>
    <property type="match status" value="1"/>
</dbReference>
<comment type="cofactor">
    <cofactor evidence="1">
        <name>pyridoxal 5'-phosphate</name>
        <dbReference type="ChEBI" id="CHEBI:597326"/>
    </cofactor>
</comment>
<gene>
    <name evidence="10" type="ORF">A3G64_01225</name>
</gene>
<dbReference type="GO" id="GO:0031071">
    <property type="term" value="F:cysteine desulfurase activity"/>
    <property type="evidence" value="ECO:0007669"/>
    <property type="project" value="UniProtKB-EC"/>
</dbReference>
<evidence type="ECO:0000256" key="7">
    <source>
        <dbReference type="ARBA" id="ARBA00023014"/>
    </source>
</evidence>
<keyword evidence="5" id="KW-0663">Pyridoxal phosphate</keyword>
<feature type="domain" description="Aminotransferase class V" evidence="9">
    <location>
        <begin position="12"/>
        <end position="339"/>
    </location>
</feature>
<protein>
    <recommendedName>
        <fullName evidence="9">Aminotransferase class V domain-containing protein</fullName>
    </recommendedName>
</protein>
<dbReference type="Gene3D" id="3.40.640.10">
    <property type="entry name" value="Type I PLP-dependent aspartate aminotransferase-like (Major domain)"/>
    <property type="match status" value="1"/>
</dbReference>
<evidence type="ECO:0000313" key="10">
    <source>
        <dbReference type="EMBL" id="OGZ02121.1"/>
    </source>
</evidence>
<keyword evidence="7" id="KW-0411">Iron-sulfur</keyword>
<dbReference type="GO" id="GO:0051536">
    <property type="term" value="F:iron-sulfur cluster binding"/>
    <property type="evidence" value="ECO:0007669"/>
    <property type="project" value="UniProtKB-KW"/>
</dbReference>
<sequence>MKRALPENKGRIYLDYAATTPVDHAVARAMRPYFGTRFGNAGSVHSFGQEAIAALDAARERIATALGADFREVIFTGSATEANNVVLRGVVKRFRELFPERTPELVVSSIEHESVLETCRDLERDGVAVRSVPVTREGVLDMRALKAALGPGTVLVSVMHANNEIGTVQPVREIADLVRTARGVSAFPLFHTDAVQAFQYLPCDPQATGADLITISAHKLYGPKGIGVLYARRELGAKRGTGTLTITSESALQPIITGGGQEFGLRSGTENVPLIVGAAEAIIRAAALRAREARRVGELRDVFWKKIRAAWPGAQLNGSIANRLPNNLNVWFPGRRAEELLIHL</sequence>
<evidence type="ECO:0000256" key="2">
    <source>
        <dbReference type="ARBA" id="ARBA00006490"/>
    </source>
</evidence>
<evidence type="ECO:0000256" key="8">
    <source>
        <dbReference type="ARBA" id="ARBA00050776"/>
    </source>
</evidence>
<proteinExistence type="inferred from homology"/>
<evidence type="ECO:0000256" key="1">
    <source>
        <dbReference type="ARBA" id="ARBA00001933"/>
    </source>
</evidence>
<accession>A0A1G2CNA7</accession>
<reference evidence="10 11" key="1">
    <citation type="journal article" date="2016" name="Nat. Commun.">
        <title>Thousands of microbial genomes shed light on interconnected biogeochemical processes in an aquifer system.</title>
        <authorList>
            <person name="Anantharaman K."/>
            <person name="Brown C.T."/>
            <person name="Hug L.A."/>
            <person name="Sharon I."/>
            <person name="Castelle C.J."/>
            <person name="Probst A.J."/>
            <person name="Thomas B.C."/>
            <person name="Singh A."/>
            <person name="Wilkins M.J."/>
            <person name="Karaoz U."/>
            <person name="Brodie E.L."/>
            <person name="Williams K.H."/>
            <person name="Hubbard S.S."/>
            <person name="Banfield J.F."/>
        </authorList>
    </citation>
    <scope>NUCLEOTIDE SEQUENCE [LARGE SCALE GENOMIC DNA]</scope>
</reference>
<dbReference type="Gene3D" id="1.10.260.50">
    <property type="match status" value="1"/>
</dbReference>
<dbReference type="InterPro" id="IPR015422">
    <property type="entry name" value="PyrdxlP-dep_Trfase_small"/>
</dbReference>